<dbReference type="SMART" id="SM01152">
    <property type="entry name" value="DUF167"/>
    <property type="match status" value="1"/>
</dbReference>
<sequence>MRIEVRVKPNSKKPFVKKGEDLTWIVAVREPAIEGKANDAVLAAIAEEFGVSRRCVRLVHGEKGKRKLIEIVED</sequence>
<dbReference type="NCBIfam" id="TIGR00251">
    <property type="entry name" value="DUF167 family protein"/>
    <property type="match status" value="1"/>
</dbReference>
<keyword evidence="3" id="KW-1185">Reference proteome</keyword>
<dbReference type="Pfam" id="PF02594">
    <property type="entry name" value="DUF167"/>
    <property type="match status" value="1"/>
</dbReference>
<dbReference type="Proteomes" id="UP000094669">
    <property type="component" value="Unassembled WGS sequence"/>
</dbReference>
<reference evidence="2" key="1">
    <citation type="submission" date="2018-01" db="EMBL/GenBank/DDBJ databases">
        <title>Genomic characterization of Leptospira inadai serogroup Lyme isolated from captured rat in Brazil and comparative analysis with human reference strain.</title>
        <authorList>
            <person name="Moreno L.Z."/>
            <person name="Loureiro A.P."/>
            <person name="Miraglia F."/>
            <person name="Kremer F.S."/>
            <person name="Eslabao M.R."/>
            <person name="Dellagostin O.A."/>
            <person name="Lilenbaum W."/>
            <person name="Moreno A.M."/>
        </authorList>
    </citation>
    <scope>NUCLEOTIDE SEQUENCE [LARGE SCALE GENOMIC DNA]</scope>
    <source>
        <strain evidence="2">M34/99</strain>
    </source>
</reference>
<dbReference type="EMBL" id="MCRM02000005">
    <property type="protein sequence ID" value="PNV75771.1"/>
    <property type="molecule type" value="Genomic_DNA"/>
</dbReference>
<dbReference type="InterPro" id="IPR003746">
    <property type="entry name" value="DUF167"/>
</dbReference>
<name>A0ABX4YKI9_9LEPT</name>
<gene>
    <name evidence="2" type="ORF">BES34_006995</name>
</gene>
<dbReference type="Gene3D" id="3.30.1200.10">
    <property type="entry name" value="YggU-like"/>
    <property type="match status" value="1"/>
</dbReference>
<dbReference type="SUPFAM" id="SSF69786">
    <property type="entry name" value="YggU-like"/>
    <property type="match status" value="1"/>
</dbReference>
<evidence type="ECO:0000256" key="1">
    <source>
        <dbReference type="ARBA" id="ARBA00010364"/>
    </source>
</evidence>
<organism evidence="2 3">
    <name type="scientific">Leptospira inadai serovar Lyme</name>
    <dbReference type="NCBI Taxonomy" id="293084"/>
    <lineage>
        <taxon>Bacteria</taxon>
        <taxon>Pseudomonadati</taxon>
        <taxon>Spirochaetota</taxon>
        <taxon>Spirochaetia</taxon>
        <taxon>Leptospirales</taxon>
        <taxon>Leptospiraceae</taxon>
        <taxon>Leptospira</taxon>
    </lineage>
</organism>
<proteinExistence type="inferred from homology"/>
<evidence type="ECO:0000313" key="2">
    <source>
        <dbReference type="EMBL" id="PNV75771.1"/>
    </source>
</evidence>
<comment type="caution">
    <text evidence="2">The sequence shown here is derived from an EMBL/GenBank/DDBJ whole genome shotgun (WGS) entry which is preliminary data.</text>
</comment>
<dbReference type="RefSeq" id="WP_010418640.1">
    <property type="nucleotide sequence ID" value="NZ_MCRM02000005.1"/>
</dbReference>
<protein>
    <submittedName>
        <fullName evidence="2">Uncharacterized protein</fullName>
    </submittedName>
</protein>
<comment type="similarity">
    <text evidence="1">Belongs to the UPF0235 family.</text>
</comment>
<dbReference type="InterPro" id="IPR036591">
    <property type="entry name" value="YggU-like_sf"/>
</dbReference>
<evidence type="ECO:0000313" key="3">
    <source>
        <dbReference type="Proteomes" id="UP000094669"/>
    </source>
</evidence>
<accession>A0ABX4YKI9</accession>